<dbReference type="Pfam" id="PF01977">
    <property type="entry name" value="UbiD"/>
    <property type="match status" value="1"/>
</dbReference>
<organism evidence="4 5">
    <name type="scientific">Tectimicrobiota bacterium</name>
    <dbReference type="NCBI Taxonomy" id="2528274"/>
    <lineage>
        <taxon>Bacteria</taxon>
        <taxon>Pseudomonadati</taxon>
        <taxon>Nitrospinota/Tectimicrobiota group</taxon>
        <taxon>Candidatus Tectimicrobiota</taxon>
    </lineage>
</organism>
<dbReference type="EMBL" id="JACPSX010000045">
    <property type="protein sequence ID" value="MBI3013974.1"/>
    <property type="molecule type" value="Genomic_DNA"/>
</dbReference>
<sequence length="197" mass="22354">MSRDLRQWLQAVQDLGELRTIKNASWELEMGALVDILYARSNEAHPAILFENIPGYPDNARVLFGLVGSLRRLALTWNLDLSFSDPMQLVESCRQKLRRMTPIPHRYVEPPPTLSEKHRGGEINLWEFPSPLCHELDGGRYFGTGHMVITSDPDTGWAGPRRAHPGNQHGPFQARRTTYEKVPGIQPALSHGDRRGR</sequence>
<evidence type="ECO:0000259" key="3">
    <source>
        <dbReference type="Pfam" id="PF20695"/>
    </source>
</evidence>
<comment type="caution">
    <text evidence="4">The sequence shown here is derived from an EMBL/GenBank/DDBJ whole genome shotgun (WGS) entry which is preliminary data.</text>
</comment>
<dbReference type="GO" id="GO:0046281">
    <property type="term" value="P:cinnamic acid catabolic process"/>
    <property type="evidence" value="ECO:0007669"/>
    <property type="project" value="TreeGrafter"/>
</dbReference>
<evidence type="ECO:0000313" key="5">
    <source>
        <dbReference type="Proteomes" id="UP000741360"/>
    </source>
</evidence>
<evidence type="ECO:0000313" key="4">
    <source>
        <dbReference type="EMBL" id="MBI3013974.1"/>
    </source>
</evidence>
<dbReference type="Proteomes" id="UP000741360">
    <property type="component" value="Unassembled WGS sequence"/>
</dbReference>
<feature type="domain" description="3-octaprenyl-4-hydroxybenzoate carboxy-lyase-like N-terminal" evidence="3">
    <location>
        <begin position="10"/>
        <end position="76"/>
    </location>
</feature>
<evidence type="ECO:0000256" key="1">
    <source>
        <dbReference type="SAM" id="MobiDB-lite"/>
    </source>
</evidence>
<evidence type="ECO:0000259" key="2">
    <source>
        <dbReference type="Pfam" id="PF01977"/>
    </source>
</evidence>
<name>A0A932LZM5_UNCTE</name>
<dbReference type="PANTHER" id="PTHR30108:SF17">
    <property type="entry name" value="FERULIC ACID DECARBOXYLASE 1"/>
    <property type="match status" value="1"/>
</dbReference>
<dbReference type="PANTHER" id="PTHR30108">
    <property type="entry name" value="3-OCTAPRENYL-4-HYDROXYBENZOATE CARBOXY-LYASE-RELATED"/>
    <property type="match status" value="1"/>
</dbReference>
<reference evidence="4" key="1">
    <citation type="submission" date="2020-07" db="EMBL/GenBank/DDBJ databases">
        <title>Huge and variable diversity of episymbiotic CPR bacteria and DPANN archaea in groundwater ecosystems.</title>
        <authorList>
            <person name="He C.Y."/>
            <person name="Keren R."/>
            <person name="Whittaker M."/>
            <person name="Farag I.F."/>
            <person name="Doudna J."/>
            <person name="Cate J.H.D."/>
            <person name="Banfield J.F."/>
        </authorList>
    </citation>
    <scope>NUCLEOTIDE SEQUENCE</scope>
    <source>
        <strain evidence="4">NC_groundwater_717_Ag_S-0.2um_59_8</strain>
    </source>
</reference>
<dbReference type="GO" id="GO:0005737">
    <property type="term" value="C:cytoplasm"/>
    <property type="evidence" value="ECO:0007669"/>
    <property type="project" value="TreeGrafter"/>
</dbReference>
<dbReference type="GO" id="GO:0016831">
    <property type="term" value="F:carboxy-lyase activity"/>
    <property type="evidence" value="ECO:0007669"/>
    <property type="project" value="InterPro"/>
</dbReference>
<feature type="region of interest" description="Disordered" evidence="1">
    <location>
        <begin position="155"/>
        <end position="197"/>
    </location>
</feature>
<accession>A0A932LZM5</accession>
<dbReference type="SUPFAM" id="SSF50475">
    <property type="entry name" value="FMN-binding split barrel"/>
    <property type="match status" value="1"/>
</dbReference>
<protein>
    <submittedName>
        <fullName evidence="4">UbiD family decarboxylase</fullName>
    </submittedName>
</protein>
<proteinExistence type="predicted"/>
<dbReference type="GO" id="GO:0033494">
    <property type="term" value="P:ferulate metabolic process"/>
    <property type="evidence" value="ECO:0007669"/>
    <property type="project" value="TreeGrafter"/>
</dbReference>
<gene>
    <name evidence="4" type="ORF">HYY65_02660</name>
</gene>
<dbReference type="Pfam" id="PF20695">
    <property type="entry name" value="UbiD_N"/>
    <property type="match status" value="1"/>
</dbReference>
<dbReference type="AlphaFoldDB" id="A0A932LZM5"/>
<dbReference type="InterPro" id="IPR048304">
    <property type="entry name" value="UbiD_Rift_dom"/>
</dbReference>
<dbReference type="InterPro" id="IPR049383">
    <property type="entry name" value="UbiD-like_N"/>
</dbReference>
<dbReference type="InterPro" id="IPR002830">
    <property type="entry name" value="UbiD"/>
</dbReference>
<feature type="domain" description="3-octaprenyl-4-hydroxybenzoate carboxy-lyase-like Rift-related" evidence="2">
    <location>
        <begin position="111"/>
        <end position="157"/>
    </location>
</feature>